<feature type="transmembrane region" description="Helical" evidence="6">
    <location>
        <begin position="76"/>
        <end position="102"/>
    </location>
</feature>
<keyword evidence="4 6" id="KW-1133">Transmembrane helix</keyword>
<sequence>MIAIGGIIGTGLFVGAGQALAVSGPLSLFLAYLIICFFVYGAMTTVVSVGTYLPLEGCSMAAYASRYVSKSLGFAMGWLYWYSFGIIVAYEITAAALVISYWPNDVHIAVWLTIMFLVILGLNLMPVKFYAESEFWFASLKVLMILGLILFAFILCVGGGPDGRRLGFAYWRDPGAMNEYLVEGSAGRLCGFVYALTFSMFSFVFGPEMIVLTSGEMRSPRKDLPRAANSFIWRLIFFYVLGALAIGVICRSDAPGLTSGGYGAAASPWTIAIKEAGIRALDSVINAGIILSAWSSGNSYLYMSSRSLYSMSREGIAPEIFGRTNRWGVPVNAILASASYSLLSYLNVKSATSSVFNWFINLTNTAGFISWICCCIIFLRFNKACKTQAVTKVPFASRFQPIVAWICLVFFVMLCFLNGFSVFFPGQWSIESFMTAYVGIPAFLIIYFIHRALNWRDPWAHPSAEVDLHTGLDVVEALEHEDAKEQAIHREERSRGMKSWLRHALKVLG</sequence>
<dbReference type="InterPro" id="IPR004841">
    <property type="entry name" value="AA-permease/SLC12A_dom"/>
</dbReference>
<dbReference type="AlphaFoldDB" id="A0A9P6I0B3"/>
<evidence type="ECO:0000313" key="8">
    <source>
        <dbReference type="EMBL" id="KAF9873729.1"/>
    </source>
</evidence>
<feature type="transmembrane region" description="Helical" evidence="6">
    <location>
        <begin position="191"/>
        <end position="211"/>
    </location>
</feature>
<dbReference type="GO" id="GO:0016020">
    <property type="term" value="C:membrane"/>
    <property type="evidence" value="ECO:0007669"/>
    <property type="project" value="UniProtKB-SubCell"/>
</dbReference>
<protein>
    <submittedName>
        <fullName evidence="8">AAT family amino acid transporter</fullName>
    </submittedName>
</protein>
<evidence type="ECO:0000256" key="6">
    <source>
        <dbReference type="SAM" id="Phobius"/>
    </source>
</evidence>
<proteinExistence type="predicted"/>
<keyword evidence="5 6" id="KW-0472">Membrane</keyword>
<evidence type="ECO:0000259" key="7">
    <source>
        <dbReference type="Pfam" id="PF00324"/>
    </source>
</evidence>
<evidence type="ECO:0000256" key="4">
    <source>
        <dbReference type="ARBA" id="ARBA00022989"/>
    </source>
</evidence>
<dbReference type="FunFam" id="1.20.1740.10:FF:000001">
    <property type="entry name" value="Amino acid permease"/>
    <property type="match status" value="1"/>
</dbReference>
<dbReference type="Proteomes" id="UP000781932">
    <property type="component" value="Unassembled WGS sequence"/>
</dbReference>
<gene>
    <name evidence="8" type="ORF">CkaCkLH20_08839</name>
</gene>
<reference evidence="8" key="1">
    <citation type="submission" date="2020-03" db="EMBL/GenBank/DDBJ databases">
        <authorList>
            <person name="He L."/>
        </authorList>
    </citation>
    <scope>NUCLEOTIDE SEQUENCE</scope>
    <source>
        <strain evidence="8">CkLH20</strain>
    </source>
</reference>
<dbReference type="PANTHER" id="PTHR43341">
    <property type="entry name" value="AMINO ACID PERMEASE"/>
    <property type="match status" value="1"/>
</dbReference>
<evidence type="ECO:0000256" key="1">
    <source>
        <dbReference type="ARBA" id="ARBA00004141"/>
    </source>
</evidence>
<feature type="transmembrane region" description="Helical" evidence="6">
    <location>
        <begin position="231"/>
        <end position="249"/>
    </location>
</feature>
<evidence type="ECO:0000256" key="3">
    <source>
        <dbReference type="ARBA" id="ARBA00022692"/>
    </source>
</evidence>
<evidence type="ECO:0000256" key="5">
    <source>
        <dbReference type="ARBA" id="ARBA00023136"/>
    </source>
</evidence>
<feature type="domain" description="Amino acid permease/ SLC12A" evidence="7">
    <location>
        <begin position="1"/>
        <end position="451"/>
    </location>
</feature>
<comment type="caution">
    <text evidence="8">The sequence shown here is derived from an EMBL/GenBank/DDBJ whole genome shotgun (WGS) entry which is preliminary data.</text>
</comment>
<name>A0A9P6I0B3_9PEZI</name>
<organism evidence="8 9">
    <name type="scientific">Colletotrichum karsti</name>
    <dbReference type="NCBI Taxonomy" id="1095194"/>
    <lineage>
        <taxon>Eukaryota</taxon>
        <taxon>Fungi</taxon>
        <taxon>Dikarya</taxon>
        <taxon>Ascomycota</taxon>
        <taxon>Pezizomycotina</taxon>
        <taxon>Sordariomycetes</taxon>
        <taxon>Hypocreomycetidae</taxon>
        <taxon>Glomerellales</taxon>
        <taxon>Glomerellaceae</taxon>
        <taxon>Colletotrichum</taxon>
        <taxon>Colletotrichum boninense species complex</taxon>
    </lineage>
</organism>
<dbReference type="OrthoDB" id="3900342at2759"/>
<feature type="transmembrane region" description="Helical" evidence="6">
    <location>
        <begin position="108"/>
        <end position="130"/>
    </location>
</feature>
<evidence type="ECO:0000256" key="2">
    <source>
        <dbReference type="ARBA" id="ARBA00022448"/>
    </source>
</evidence>
<feature type="transmembrane region" description="Helical" evidence="6">
    <location>
        <begin position="402"/>
        <end position="424"/>
    </location>
</feature>
<evidence type="ECO:0000313" key="9">
    <source>
        <dbReference type="Proteomes" id="UP000781932"/>
    </source>
</evidence>
<accession>A0A9P6I0B3</accession>
<dbReference type="GeneID" id="62164628"/>
<comment type="subcellular location">
    <subcellularLocation>
        <location evidence="1">Membrane</location>
        <topology evidence="1">Multi-pass membrane protein</topology>
    </subcellularLocation>
</comment>
<feature type="transmembrane region" description="Helical" evidence="6">
    <location>
        <begin position="142"/>
        <end position="161"/>
    </location>
</feature>
<keyword evidence="2" id="KW-0813">Transport</keyword>
<dbReference type="EMBL" id="JAATWM020000030">
    <property type="protein sequence ID" value="KAF9873729.1"/>
    <property type="molecule type" value="Genomic_DNA"/>
</dbReference>
<reference evidence="8" key="2">
    <citation type="submission" date="2020-11" db="EMBL/GenBank/DDBJ databases">
        <title>Whole genome sequencing of Colletotrichum sp.</title>
        <authorList>
            <person name="Li H."/>
        </authorList>
    </citation>
    <scope>NUCLEOTIDE SEQUENCE</scope>
    <source>
        <strain evidence="8">CkLH20</strain>
    </source>
</reference>
<dbReference type="PANTHER" id="PTHR43341:SF38">
    <property type="entry name" value="PROLINE TRANSPORTER (EUROFUNG)"/>
    <property type="match status" value="1"/>
</dbReference>
<keyword evidence="9" id="KW-1185">Reference proteome</keyword>
<keyword evidence="3 6" id="KW-0812">Transmembrane</keyword>
<feature type="transmembrane region" description="Helical" evidence="6">
    <location>
        <begin position="358"/>
        <end position="381"/>
    </location>
</feature>
<dbReference type="RefSeq" id="XP_038743190.1">
    <property type="nucleotide sequence ID" value="XM_038891554.1"/>
</dbReference>
<feature type="transmembrane region" description="Helical" evidence="6">
    <location>
        <begin position="31"/>
        <end position="55"/>
    </location>
</feature>
<dbReference type="Pfam" id="PF00324">
    <property type="entry name" value="AA_permease"/>
    <property type="match status" value="1"/>
</dbReference>
<dbReference type="InterPro" id="IPR050524">
    <property type="entry name" value="APC_YAT"/>
</dbReference>
<dbReference type="Gene3D" id="1.20.1740.10">
    <property type="entry name" value="Amino acid/polyamine transporter I"/>
    <property type="match status" value="1"/>
</dbReference>
<feature type="transmembrane region" description="Helical" evidence="6">
    <location>
        <begin position="430"/>
        <end position="449"/>
    </location>
</feature>
<dbReference type="GO" id="GO:0015171">
    <property type="term" value="F:amino acid transmembrane transporter activity"/>
    <property type="evidence" value="ECO:0007669"/>
    <property type="project" value="TreeGrafter"/>
</dbReference>
<dbReference type="PIRSF" id="PIRSF006060">
    <property type="entry name" value="AA_transporter"/>
    <property type="match status" value="1"/>
</dbReference>